<dbReference type="CDD" id="cd10150">
    <property type="entry name" value="CobN_like"/>
    <property type="match status" value="1"/>
</dbReference>
<dbReference type="PANTHER" id="PTHR44119:SF7">
    <property type="entry name" value="MAGNESIUM CHELATASE SUBUNIT"/>
    <property type="match status" value="1"/>
</dbReference>
<evidence type="ECO:0000313" key="3">
    <source>
        <dbReference type="EMBL" id="NOL60178.1"/>
    </source>
</evidence>
<name>A0A7K4FP72_9ARCH</name>
<gene>
    <name evidence="3" type="ORF">HLB00_04920</name>
</gene>
<feature type="non-terminal residue" evidence="3">
    <location>
        <position position="957"/>
    </location>
</feature>
<reference evidence="3 4" key="1">
    <citation type="submission" date="2020-05" db="EMBL/GenBank/DDBJ databases">
        <authorList>
            <person name="Zhang R."/>
        </authorList>
    </citation>
    <scope>NUCLEOTIDE SEQUENCE [LARGE SCALE GENOMIC DNA]</scope>
    <source>
        <strain evidence="3 4">DSM 28986</strain>
    </source>
</reference>
<accession>A0A7K4FP72</accession>
<dbReference type="EMBL" id="JABGBP010000167">
    <property type="protein sequence ID" value="NOL60178.1"/>
    <property type="molecule type" value="Genomic_DNA"/>
</dbReference>
<evidence type="ECO:0000256" key="1">
    <source>
        <dbReference type="SAM" id="Coils"/>
    </source>
</evidence>
<comment type="caution">
    <text evidence="3">The sequence shown here is derived from an EMBL/GenBank/DDBJ whole genome shotgun (WGS) entry which is preliminary data.</text>
</comment>
<dbReference type="RefSeq" id="WP_171481579.1">
    <property type="nucleotide sequence ID" value="NZ_JABGBP010000167.1"/>
</dbReference>
<dbReference type="Pfam" id="PF02514">
    <property type="entry name" value="CobN-Mg_chel"/>
    <property type="match status" value="2"/>
</dbReference>
<dbReference type="PANTHER" id="PTHR44119">
    <property type="entry name" value="MAGNESIUM-CHELATASE SUBUNIT CHLH, CHLOROPLASTIC"/>
    <property type="match status" value="1"/>
</dbReference>
<feature type="domain" description="CobN/magnesium chelatase" evidence="2">
    <location>
        <begin position="707"/>
        <end position="955"/>
    </location>
</feature>
<protein>
    <submittedName>
        <fullName evidence="3">Cobaltochelatase subunit CobN</fullName>
    </submittedName>
</protein>
<sequence>MKFAVLIGWNGSVIQSFLHAGEETGNEIKIKYPRLDPVDKEFIDFVRDADAVFIHHFSGENIYSNILEDIESVIKGKKNVIAIDPILSNYSTVSKFVEEKVSNYYFYGGYENIKNMVLFIENTITPRHYEEPVGMPFSGIYEYGNTEFPKKVGILFYRTAWVDRDTKIIQYIIDNLNNNKISAIPVFTNGFGDRSRGIMSAEECINTYFYSDGKPVVDAVINLLSFSLIKKEDKSTLMNLGVPVFQGLIYYYKEEKEWLDSSGLDVVSTIMSAMLPEMDGTIEPVLIGVIKKIYDRGTIYRELVPVKEQAQYMINRIRKWVNLRYMKNSEKKIAIILHSGSSFKDLEANIGTATGLDTLNSVSSIMLLLRENGYNMDYLPENGESLIKTIMEKKAIPEGKWTPVEEIINKGGSVYGMPVKEYMKFFRELPEDSQDMIIKRWGELNTERDYMLLNGTMHIPGIISGNIFIGIQPKRITFADNDNSIRSIHDSLTPVTHYWLAFYKWIQEIFRADAIIHVGTHGTLEFTPGKGLGLSPSDFPEISIGEIPNLYLYSTNVPGEGIIAKRRSYAVLLDYITPPTAYDDVPDDIKELEDLIDDYEETEKAENTSRETMILEKIQKISDKIGLSIDFKDAHKATHEIEHRLNLFKDSIISKGLYIYGKDIDKDDLKDYVTTATRFDESLSKKYGKEEAENQIMAYLNEGTPIPELETGIIEKLKFSPENEKNNLLMALNGKFIEPGVSGSLTRGRYDVLPSGRNFYAVDPFKIPSHSAWQVGVILANKLIENEYKKNNKFPETIGFVLWSTDAYRSDGELISQILYTIGVEPVWQEGTKKVKDVKPIPLDILKRPRIDVVVESSGIVRDNLFNIIELIDLAIKKVSELDEDDDLNFIVKHHKKYGHLDRIFSSKPGSYGSGVNNAIESSKWENENDLADVFTEWMGYSYGKNNFGRESKDELL</sequence>
<feature type="coiled-coil region" evidence="1">
    <location>
        <begin position="582"/>
        <end position="609"/>
    </location>
</feature>
<feature type="domain" description="CobN/magnesium chelatase" evidence="2">
    <location>
        <begin position="103"/>
        <end position="686"/>
    </location>
</feature>
<dbReference type="AlphaFoldDB" id="A0A7K4FP72"/>
<keyword evidence="1" id="KW-0175">Coiled coil</keyword>
<evidence type="ECO:0000313" key="4">
    <source>
        <dbReference type="Proteomes" id="UP000546917"/>
    </source>
</evidence>
<organism evidence="3 4">
    <name type="scientific">Ferroplasma acidiphilum</name>
    <dbReference type="NCBI Taxonomy" id="74969"/>
    <lineage>
        <taxon>Archaea</taxon>
        <taxon>Methanobacteriati</taxon>
        <taxon>Thermoplasmatota</taxon>
        <taxon>Thermoplasmata</taxon>
        <taxon>Thermoplasmatales</taxon>
        <taxon>Ferroplasmaceae</taxon>
        <taxon>Ferroplasma</taxon>
    </lineage>
</organism>
<dbReference type="Proteomes" id="UP000546917">
    <property type="component" value="Unassembled WGS sequence"/>
</dbReference>
<dbReference type="InterPro" id="IPR003672">
    <property type="entry name" value="CobN/Mg_chltase"/>
</dbReference>
<evidence type="ECO:0000259" key="2">
    <source>
        <dbReference type="Pfam" id="PF02514"/>
    </source>
</evidence>
<proteinExistence type="predicted"/>